<evidence type="ECO:0000259" key="10">
    <source>
        <dbReference type="SMART" id="SM00423"/>
    </source>
</evidence>
<dbReference type="GeneTree" id="ENSGT00440000033408"/>
<proteinExistence type="inferred from homology"/>
<dbReference type="OMA" id="PTHWPAM"/>
<dbReference type="InterPro" id="IPR002165">
    <property type="entry name" value="Plexin_repeat"/>
</dbReference>
<keyword evidence="7" id="KW-0325">Glycoprotein</keyword>
<feature type="compositionally biased region" description="Basic and acidic residues" evidence="8">
    <location>
        <begin position="37"/>
        <end position="52"/>
    </location>
</feature>
<evidence type="ECO:0000256" key="8">
    <source>
        <dbReference type="SAM" id="MobiDB-lite"/>
    </source>
</evidence>
<keyword evidence="3 9" id="KW-0812">Transmembrane</keyword>
<dbReference type="GO" id="GO:0016020">
    <property type="term" value="C:membrane"/>
    <property type="evidence" value="ECO:0007669"/>
    <property type="project" value="UniProtKB-SubCell"/>
</dbReference>
<accession>A0A3Q0RGC8</accession>
<evidence type="ECO:0000256" key="6">
    <source>
        <dbReference type="ARBA" id="ARBA00023136"/>
    </source>
</evidence>
<dbReference type="Pfam" id="PF01437">
    <property type="entry name" value="PSI"/>
    <property type="match status" value="1"/>
</dbReference>
<feature type="transmembrane region" description="Helical" evidence="9">
    <location>
        <begin position="360"/>
        <end position="383"/>
    </location>
</feature>
<dbReference type="InterPro" id="IPR016201">
    <property type="entry name" value="PSI"/>
</dbReference>
<dbReference type="PANTHER" id="PTHR13055:SF11">
    <property type="entry name" value="PLEXIN DOMAIN-CONTAINING PROTEIN 2"/>
    <property type="match status" value="1"/>
</dbReference>
<organism evidence="11 12">
    <name type="scientific">Amphilophus citrinellus</name>
    <name type="common">Midas cichlid</name>
    <name type="synonym">Cichlasoma citrinellum</name>
    <dbReference type="NCBI Taxonomy" id="61819"/>
    <lineage>
        <taxon>Eukaryota</taxon>
        <taxon>Metazoa</taxon>
        <taxon>Chordata</taxon>
        <taxon>Craniata</taxon>
        <taxon>Vertebrata</taxon>
        <taxon>Euteleostomi</taxon>
        <taxon>Actinopterygii</taxon>
        <taxon>Neopterygii</taxon>
        <taxon>Teleostei</taxon>
        <taxon>Neoteleostei</taxon>
        <taxon>Acanthomorphata</taxon>
        <taxon>Ovalentaria</taxon>
        <taxon>Cichlomorphae</taxon>
        <taxon>Cichliformes</taxon>
        <taxon>Cichlidae</taxon>
        <taxon>New World cichlids</taxon>
        <taxon>Cichlasomatinae</taxon>
        <taxon>Heroini</taxon>
        <taxon>Amphilophus</taxon>
    </lineage>
</organism>
<keyword evidence="6 9" id="KW-0472">Membrane</keyword>
<dbReference type="AlphaFoldDB" id="A0A3Q0RGC8"/>
<evidence type="ECO:0000256" key="4">
    <source>
        <dbReference type="ARBA" id="ARBA00022729"/>
    </source>
</evidence>
<reference evidence="11" key="2">
    <citation type="submission" date="2025-09" db="UniProtKB">
        <authorList>
            <consortium name="Ensembl"/>
        </authorList>
    </citation>
    <scope>IDENTIFICATION</scope>
</reference>
<dbReference type="InterPro" id="IPR031152">
    <property type="entry name" value="PLXDC"/>
</dbReference>
<evidence type="ECO:0000256" key="9">
    <source>
        <dbReference type="SAM" id="Phobius"/>
    </source>
</evidence>
<reference evidence="11" key="1">
    <citation type="submission" date="2025-08" db="UniProtKB">
        <authorList>
            <consortium name="Ensembl"/>
        </authorList>
    </citation>
    <scope>IDENTIFICATION</scope>
</reference>
<evidence type="ECO:0000313" key="11">
    <source>
        <dbReference type="Ensembl" id="ENSACIP00000007885.1"/>
    </source>
</evidence>
<evidence type="ECO:0000256" key="1">
    <source>
        <dbReference type="ARBA" id="ARBA00004479"/>
    </source>
</evidence>
<evidence type="ECO:0000256" key="5">
    <source>
        <dbReference type="ARBA" id="ARBA00022989"/>
    </source>
</evidence>
<feature type="compositionally biased region" description="Acidic residues" evidence="8">
    <location>
        <begin position="53"/>
        <end position="62"/>
    </location>
</feature>
<feature type="region of interest" description="Disordered" evidence="8">
    <location>
        <begin position="412"/>
        <end position="446"/>
    </location>
</feature>
<feature type="compositionally biased region" description="Polar residues" evidence="8">
    <location>
        <begin position="315"/>
        <end position="345"/>
    </location>
</feature>
<protein>
    <submittedName>
        <fullName evidence="11">Plexin domain containing 2a</fullName>
    </submittedName>
</protein>
<sequence length="446" mass="50289">MQELSHPEQRLYVTSQNHHPRERRWTSRPRSGAPGRTADKWGRYRNQHKSEESDSDVLTEDEPSNSTQIVRVTLSFDFPFYGHLLKEITVATGGFIYTGDIIHRMLTATQYIAPLMANFDPSLSKNSSVFYFDNGTALVVQWYRLHLQDNISAGAFTFQAVLHSDGRIVFAYKEIPIDISGISSENHPVKVGLSDAFMVLHEIEQIPNARRRTIYEYHKVDIPMSKVSSSTAVEMLPLPTCLQFSSCGPCVTSQIGFNCSWCSKLQRCSSGFDRNRQDWVDLGCLEERRDLRCLRMTKVTNATSHHLRHRTTPVTVSAGPQRTSGMTSTIKTPTATNPSTHSGTTGKEETPGNTDEGLQIPLLVGFLVVMVLMAAAILTYVYVYNHPTSSASLFFMERRPTHWPILKFRRGSGRPSYAEVEAPESEQKEGFIIPDQRERFLSSESS</sequence>
<dbReference type="Proteomes" id="UP000261340">
    <property type="component" value="Unplaced"/>
</dbReference>
<dbReference type="SMART" id="SM00423">
    <property type="entry name" value="PSI"/>
    <property type="match status" value="1"/>
</dbReference>
<evidence type="ECO:0000256" key="3">
    <source>
        <dbReference type="ARBA" id="ARBA00022692"/>
    </source>
</evidence>
<dbReference type="Ensembl" id="ENSACIT00000008117.1">
    <property type="protein sequence ID" value="ENSACIP00000007885.1"/>
    <property type="gene ID" value="ENSACIG00000006137.1"/>
</dbReference>
<feature type="domain" description="PSI" evidence="10">
    <location>
        <begin position="240"/>
        <end position="285"/>
    </location>
</feature>
<keyword evidence="5 9" id="KW-1133">Transmembrane helix</keyword>
<feature type="region of interest" description="Disordered" evidence="8">
    <location>
        <begin position="315"/>
        <end position="354"/>
    </location>
</feature>
<comment type="similarity">
    <text evidence="2">Belongs to the plexin family.</text>
</comment>
<keyword evidence="12" id="KW-1185">Reference proteome</keyword>
<feature type="compositionally biased region" description="Basic and acidic residues" evidence="8">
    <location>
        <begin position="425"/>
        <end position="446"/>
    </location>
</feature>
<keyword evidence="4" id="KW-0732">Signal</keyword>
<evidence type="ECO:0000256" key="7">
    <source>
        <dbReference type="ARBA" id="ARBA00023180"/>
    </source>
</evidence>
<evidence type="ECO:0000256" key="2">
    <source>
        <dbReference type="ARBA" id="ARBA00010297"/>
    </source>
</evidence>
<comment type="subcellular location">
    <subcellularLocation>
        <location evidence="1">Membrane</location>
        <topology evidence="1">Single-pass type I membrane protein</topology>
    </subcellularLocation>
</comment>
<feature type="region of interest" description="Disordered" evidence="8">
    <location>
        <begin position="1"/>
        <end position="62"/>
    </location>
</feature>
<dbReference type="PANTHER" id="PTHR13055">
    <property type="entry name" value="TUMOR ENDOTHELIAL MARKER 7 RELATED"/>
    <property type="match status" value="1"/>
</dbReference>
<evidence type="ECO:0000313" key="12">
    <source>
        <dbReference type="Proteomes" id="UP000261340"/>
    </source>
</evidence>
<name>A0A3Q0RGC8_AMPCI</name>